<proteinExistence type="predicted"/>
<dbReference type="Proteomes" id="UP000499080">
    <property type="component" value="Unassembled WGS sequence"/>
</dbReference>
<keyword evidence="2" id="KW-1185">Reference proteome</keyword>
<organism evidence="1 2">
    <name type="scientific">Araneus ventricosus</name>
    <name type="common">Orbweaver spider</name>
    <name type="synonym">Epeira ventricosa</name>
    <dbReference type="NCBI Taxonomy" id="182803"/>
    <lineage>
        <taxon>Eukaryota</taxon>
        <taxon>Metazoa</taxon>
        <taxon>Ecdysozoa</taxon>
        <taxon>Arthropoda</taxon>
        <taxon>Chelicerata</taxon>
        <taxon>Arachnida</taxon>
        <taxon>Araneae</taxon>
        <taxon>Araneomorphae</taxon>
        <taxon>Entelegynae</taxon>
        <taxon>Araneoidea</taxon>
        <taxon>Araneidae</taxon>
        <taxon>Araneus</taxon>
    </lineage>
</organism>
<accession>A0A4Y2FZJ5</accession>
<reference evidence="1 2" key="1">
    <citation type="journal article" date="2019" name="Sci. Rep.">
        <title>Orb-weaving spider Araneus ventricosus genome elucidates the spidroin gene catalogue.</title>
        <authorList>
            <person name="Kono N."/>
            <person name="Nakamura H."/>
            <person name="Ohtoshi R."/>
            <person name="Moran D.A.P."/>
            <person name="Shinohara A."/>
            <person name="Yoshida Y."/>
            <person name="Fujiwara M."/>
            <person name="Mori M."/>
            <person name="Tomita M."/>
            <person name="Arakawa K."/>
        </authorList>
    </citation>
    <scope>NUCLEOTIDE SEQUENCE [LARGE SCALE GENOMIC DNA]</scope>
</reference>
<dbReference type="AlphaFoldDB" id="A0A4Y2FZJ5"/>
<sequence length="76" mass="8202">MSIDLHYVDVVAGCTRWFLIVPGSGLLDCSWVWPPGLFLGLASSIVPGSGLLDCYCVCPPQLFLDLASLEELMRSG</sequence>
<evidence type="ECO:0000313" key="2">
    <source>
        <dbReference type="Proteomes" id="UP000499080"/>
    </source>
</evidence>
<gene>
    <name evidence="1" type="ORF">AVEN_55564_1</name>
</gene>
<name>A0A4Y2FZJ5_ARAVE</name>
<comment type="caution">
    <text evidence="1">The sequence shown here is derived from an EMBL/GenBank/DDBJ whole genome shotgun (WGS) entry which is preliminary data.</text>
</comment>
<dbReference type="EMBL" id="BGPR01001113">
    <property type="protein sequence ID" value="GBM45808.1"/>
    <property type="molecule type" value="Genomic_DNA"/>
</dbReference>
<evidence type="ECO:0000313" key="1">
    <source>
        <dbReference type="EMBL" id="GBM45808.1"/>
    </source>
</evidence>
<protein>
    <submittedName>
        <fullName evidence="1">Uncharacterized protein</fullName>
    </submittedName>
</protein>